<protein>
    <submittedName>
        <fullName evidence="1">Uncharacterized protein</fullName>
    </submittedName>
</protein>
<sequence length="100" mass="11512">MDSLRDDEAGCYLATTESSSRYWLDLDRRLLRRETSAAFAGTLRLRRDGEELDLVEVVDCRVGHPLILLINLNLPGVWLTTRESTPVVRIERLHKPLIRP</sequence>
<reference evidence="1 2" key="1">
    <citation type="submission" date="2016-10" db="EMBL/GenBank/DDBJ databases">
        <authorList>
            <person name="Varghese N."/>
            <person name="Submissions S."/>
        </authorList>
    </citation>
    <scope>NUCLEOTIDE SEQUENCE [LARGE SCALE GENOMIC DNA]</scope>
    <source>
        <strain evidence="1 2">GMCC 1.11211</strain>
    </source>
</reference>
<accession>A0ABY1EGH6</accession>
<gene>
    <name evidence="1" type="ORF">SAMN05216274_11441</name>
</gene>
<comment type="caution">
    <text evidence="1">The sequence shown here is derived from an EMBL/GenBank/DDBJ whole genome shotgun (WGS) entry which is preliminary data.</text>
</comment>
<organism evidence="1 2">
    <name type="scientific">Cryobacterium levicorallinum</name>
    <dbReference type="NCBI Taxonomy" id="995038"/>
    <lineage>
        <taxon>Bacteria</taxon>
        <taxon>Bacillati</taxon>
        <taxon>Actinomycetota</taxon>
        <taxon>Actinomycetes</taxon>
        <taxon>Micrococcales</taxon>
        <taxon>Microbacteriaceae</taxon>
        <taxon>Cryobacterium</taxon>
    </lineage>
</organism>
<proteinExistence type="predicted"/>
<keyword evidence="2" id="KW-1185">Reference proteome</keyword>
<evidence type="ECO:0000313" key="2">
    <source>
        <dbReference type="Proteomes" id="UP000199681"/>
    </source>
</evidence>
<name>A0ABY1EGH6_9MICO</name>
<dbReference type="EMBL" id="FOPW01000014">
    <property type="protein sequence ID" value="SFH76372.1"/>
    <property type="molecule type" value="Genomic_DNA"/>
</dbReference>
<evidence type="ECO:0000313" key="1">
    <source>
        <dbReference type="EMBL" id="SFH76372.1"/>
    </source>
</evidence>
<dbReference type="Proteomes" id="UP000199681">
    <property type="component" value="Unassembled WGS sequence"/>
</dbReference>